<dbReference type="Proteomes" id="UP000285666">
    <property type="component" value="Unassembled WGS sequence"/>
</dbReference>
<dbReference type="EMBL" id="QRHN01000017">
    <property type="protein sequence ID" value="RHF77150.1"/>
    <property type="molecule type" value="Genomic_DNA"/>
</dbReference>
<dbReference type="EMBL" id="QSAJ01000058">
    <property type="protein sequence ID" value="RGW48172.1"/>
    <property type="molecule type" value="Genomic_DNA"/>
</dbReference>
<evidence type="ECO:0000313" key="1">
    <source>
        <dbReference type="EMBL" id="RGN91479.1"/>
    </source>
</evidence>
<dbReference type="Proteomes" id="UP000284962">
    <property type="component" value="Unassembled WGS sequence"/>
</dbReference>
<dbReference type="Proteomes" id="UP000266376">
    <property type="component" value="Unassembled WGS sequence"/>
</dbReference>
<dbReference type="Proteomes" id="UP000284883">
    <property type="component" value="Unassembled WGS sequence"/>
</dbReference>
<dbReference type="Pfam" id="PF09719">
    <property type="entry name" value="C_GCAxxG_C_C"/>
    <property type="match status" value="1"/>
</dbReference>
<evidence type="ECO:0000313" key="14">
    <source>
        <dbReference type="Proteomes" id="UP000284883"/>
    </source>
</evidence>
<dbReference type="NCBIfam" id="TIGR01909">
    <property type="entry name" value="C_GCAxxG_C_C"/>
    <property type="match status" value="1"/>
</dbReference>
<dbReference type="EMBL" id="QRUK01000046">
    <property type="protein sequence ID" value="RGR54015.1"/>
    <property type="molecule type" value="Genomic_DNA"/>
</dbReference>
<dbReference type="EMBL" id="QSEW01000002">
    <property type="protein sequence ID" value="RHA01790.1"/>
    <property type="molecule type" value="Genomic_DNA"/>
</dbReference>
<dbReference type="Proteomes" id="UP000283652">
    <property type="component" value="Unassembled WGS sequence"/>
</dbReference>
<dbReference type="AlphaFoldDB" id="A0A395XMJ1"/>
<evidence type="ECO:0000313" key="4">
    <source>
        <dbReference type="EMBL" id="RHA01790.1"/>
    </source>
</evidence>
<evidence type="ECO:0000313" key="17">
    <source>
        <dbReference type="Proteomes" id="UP000285652"/>
    </source>
</evidence>
<evidence type="ECO:0000313" key="8">
    <source>
        <dbReference type="EMBL" id="RHF77150.1"/>
    </source>
</evidence>
<evidence type="ECO:0000313" key="5">
    <source>
        <dbReference type="EMBL" id="RHA68436.1"/>
    </source>
</evidence>
<proteinExistence type="predicted"/>
<dbReference type="EMBL" id="QSGQ01000009">
    <property type="protein sequence ID" value="RHB36733.1"/>
    <property type="molecule type" value="Genomic_DNA"/>
</dbReference>
<evidence type="ECO:0000313" key="18">
    <source>
        <dbReference type="Proteomes" id="UP000285666"/>
    </source>
</evidence>
<reference evidence="10 11" key="1">
    <citation type="submission" date="2018-08" db="EMBL/GenBank/DDBJ databases">
        <title>A genome reference for cultivated species of the human gut microbiota.</title>
        <authorList>
            <person name="Zou Y."/>
            <person name="Xue W."/>
            <person name="Luo G."/>
        </authorList>
    </citation>
    <scope>NUCLEOTIDE SEQUENCE [LARGE SCALE GENOMIC DNA]</scope>
    <source>
        <strain evidence="3 11">AF12-11</strain>
        <strain evidence="2 12">AF25-11</strain>
        <strain evidence="9 17">AF31-13BH</strain>
        <strain evidence="8 18">AM23-7AC</strain>
        <strain evidence="7 13">AM37-5</strain>
        <strain evidence="6 14">AM40-15AC</strain>
        <strain evidence="5 16">AM42-8</strain>
        <strain evidence="4 15">AM46-16</strain>
        <strain evidence="1 10">OM03-2</strain>
    </source>
</reference>
<accession>A0A395XMJ1</accession>
<evidence type="ECO:0000313" key="15">
    <source>
        <dbReference type="Proteomes" id="UP000284962"/>
    </source>
</evidence>
<evidence type="ECO:0000313" key="10">
    <source>
        <dbReference type="Proteomes" id="UP000260841"/>
    </source>
</evidence>
<dbReference type="EMBL" id="QSHK01000019">
    <property type="protein sequence ID" value="RHC02495.1"/>
    <property type="molecule type" value="Genomic_DNA"/>
</dbReference>
<name>A0A395XMJ1_9FIRM</name>
<evidence type="ECO:0000313" key="2">
    <source>
        <dbReference type="EMBL" id="RGR54015.1"/>
    </source>
</evidence>
<dbReference type="EMBL" id="QSVB01000006">
    <property type="protein sequence ID" value="RGN91479.1"/>
    <property type="molecule type" value="Genomic_DNA"/>
</dbReference>
<dbReference type="RefSeq" id="WP_117606358.1">
    <property type="nucleotide sequence ID" value="NZ_AP031430.1"/>
</dbReference>
<protein>
    <submittedName>
        <fullName evidence="3">C_GCAxxG_C_C family protein</fullName>
    </submittedName>
</protein>
<evidence type="ECO:0000313" key="6">
    <source>
        <dbReference type="EMBL" id="RHB36733.1"/>
    </source>
</evidence>
<evidence type="ECO:0000313" key="12">
    <source>
        <dbReference type="Proteomes" id="UP000283652"/>
    </source>
</evidence>
<sequence length="146" mass="16536">MTKEQVLEEFDKGYDCCQVVFRYWAEKLNMDTELAYKVSSGFGAGMFQGETCGAVIGAYMALGLKYGSTLPSPEGDEQRVESIIKDVEFREKFLQKYNSTMCRELMGADFATKEGAQKIKEEQKMITFCPQLVADIIDVLEEIIHI</sequence>
<evidence type="ECO:0000313" key="16">
    <source>
        <dbReference type="Proteomes" id="UP000285642"/>
    </source>
</evidence>
<evidence type="ECO:0000313" key="7">
    <source>
        <dbReference type="EMBL" id="RHC02495.1"/>
    </source>
</evidence>
<organism evidence="3 11">
    <name type="scientific">Dorea formicigenerans</name>
    <dbReference type="NCBI Taxonomy" id="39486"/>
    <lineage>
        <taxon>Bacteria</taxon>
        <taxon>Bacillati</taxon>
        <taxon>Bacillota</taxon>
        <taxon>Clostridia</taxon>
        <taxon>Lachnospirales</taxon>
        <taxon>Lachnospiraceae</taxon>
        <taxon>Dorea</taxon>
    </lineage>
</organism>
<evidence type="ECO:0000313" key="3">
    <source>
        <dbReference type="EMBL" id="RGW48172.1"/>
    </source>
</evidence>
<dbReference type="Proteomes" id="UP000284742">
    <property type="component" value="Unassembled WGS sequence"/>
</dbReference>
<evidence type="ECO:0000313" key="9">
    <source>
        <dbReference type="EMBL" id="RHN15163.1"/>
    </source>
</evidence>
<dbReference type="Proteomes" id="UP000285652">
    <property type="component" value="Unassembled WGS sequence"/>
</dbReference>
<dbReference type="Proteomes" id="UP000285642">
    <property type="component" value="Unassembled WGS sequence"/>
</dbReference>
<comment type="caution">
    <text evidence="3">The sequence shown here is derived from an EMBL/GenBank/DDBJ whole genome shotgun (WGS) entry which is preliminary data.</text>
</comment>
<dbReference type="EMBL" id="QSFS01000011">
    <property type="protein sequence ID" value="RHA68436.1"/>
    <property type="molecule type" value="Genomic_DNA"/>
</dbReference>
<dbReference type="EMBL" id="QRQQ01000009">
    <property type="protein sequence ID" value="RHN15163.1"/>
    <property type="molecule type" value="Genomic_DNA"/>
</dbReference>
<dbReference type="Proteomes" id="UP000260841">
    <property type="component" value="Unassembled WGS sequence"/>
</dbReference>
<dbReference type="InterPro" id="IPR010181">
    <property type="entry name" value="CGCAxxGCC_motif"/>
</dbReference>
<gene>
    <name evidence="8" type="ORF">DW658_11930</name>
    <name evidence="7" type="ORF">DW860_15880</name>
    <name evidence="6" type="ORF">DW885_12205</name>
    <name evidence="5" type="ORF">DW924_10480</name>
    <name evidence="4" type="ORF">DW957_03160</name>
    <name evidence="3" type="ORF">DWV67_15100</name>
    <name evidence="2" type="ORF">DWY33_15205</name>
    <name evidence="9" type="ORF">DWZ24_10555</name>
    <name evidence="1" type="ORF">DXB36_07005</name>
</gene>
<evidence type="ECO:0000313" key="11">
    <source>
        <dbReference type="Proteomes" id="UP000266376"/>
    </source>
</evidence>
<evidence type="ECO:0000313" key="13">
    <source>
        <dbReference type="Proteomes" id="UP000284742"/>
    </source>
</evidence>